<protein>
    <submittedName>
        <fullName evidence="7">Calx-beta domain protein</fullName>
    </submittedName>
</protein>
<dbReference type="SMART" id="SM00191">
    <property type="entry name" value="Int_alpha"/>
    <property type="match status" value="4"/>
</dbReference>
<dbReference type="SMART" id="SM00237">
    <property type="entry name" value="Calx_beta"/>
    <property type="match status" value="13"/>
</dbReference>
<evidence type="ECO:0000256" key="1">
    <source>
        <dbReference type="ARBA" id="ARBA00022729"/>
    </source>
</evidence>
<dbReference type="Pfam" id="PF14312">
    <property type="entry name" value="FG-GAP_2"/>
    <property type="match status" value="4"/>
</dbReference>
<dbReference type="SUPFAM" id="SSF50965">
    <property type="entry name" value="Galactose oxidase, central domain"/>
    <property type="match status" value="1"/>
</dbReference>
<keyword evidence="4" id="KW-0813">Transport</keyword>
<dbReference type="PROSITE" id="PS51470">
    <property type="entry name" value="FG_GAP"/>
    <property type="match status" value="1"/>
</dbReference>
<organism evidence="7 8">
    <name type="scientific">Gimesia maris</name>
    <dbReference type="NCBI Taxonomy" id="122"/>
    <lineage>
        <taxon>Bacteria</taxon>
        <taxon>Pseudomonadati</taxon>
        <taxon>Planctomycetota</taxon>
        <taxon>Planctomycetia</taxon>
        <taxon>Planctomycetales</taxon>
        <taxon>Planctomycetaceae</taxon>
        <taxon>Gimesia</taxon>
    </lineage>
</organism>
<evidence type="ECO:0000259" key="6">
    <source>
        <dbReference type="SMART" id="SM00237"/>
    </source>
</evidence>
<dbReference type="InterPro" id="IPR013517">
    <property type="entry name" value="FG-GAP"/>
</dbReference>
<keyword evidence="5" id="KW-0325">Glycoprotein</keyword>
<dbReference type="InterPro" id="IPR011043">
    <property type="entry name" value="Gal_Oxase/kelch_b-propeller"/>
</dbReference>
<dbReference type="Pfam" id="PF03160">
    <property type="entry name" value="Calx-beta"/>
    <property type="match status" value="12"/>
</dbReference>
<dbReference type="SUPFAM" id="SSF141072">
    <property type="entry name" value="CalX-like"/>
    <property type="match status" value="13"/>
</dbReference>
<dbReference type="InterPro" id="IPR028994">
    <property type="entry name" value="Integrin_alpha_N"/>
</dbReference>
<dbReference type="EMBL" id="CP042910">
    <property type="protein sequence ID" value="QEG17461.1"/>
    <property type="molecule type" value="Genomic_DNA"/>
</dbReference>
<gene>
    <name evidence="7" type="ORF">GmarT_33420</name>
</gene>
<keyword evidence="3" id="KW-0106">Calcium</keyword>
<dbReference type="GeneID" id="98647854"/>
<feature type="domain" description="Calx-beta" evidence="6">
    <location>
        <begin position="1704"/>
        <end position="1800"/>
    </location>
</feature>
<feature type="domain" description="Calx-beta" evidence="6">
    <location>
        <begin position="1032"/>
        <end position="1128"/>
    </location>
</feature>
<evidence type="ECO:0000256" key="3">
    <source>
        <dbReference type="ARBA" id="ARBA00022837"/>
    </source>
</evidence>
<feature type="domain" description="Calx-beta" evidence="6">
    <location>
        <begin position="43"/>
        <end position="156"/>
    </location>
</feature>
<proteinExistence type="predicted"/>
<feature type="domain" description="Calx-beta" evidence="6">
    <location>
        <begin position="1144"/>
        <end position="1240"/>
    </location>
</feature>
<dbReference type="Proteomes" id="UP000322887">
    <property type="component" value="Chromosome"/>
</dbReference>
<dbReference type="InterPro" id="IPR013519">
    <property type="entry name" value="Int_alpha_beta-p"/>
</dbReference>
<feature type="domain" description="Calx-beta" evidence="6">
    <location>
        <begin position="920"/>
        <end position="1016"/>
    </location>
</feature>
<dbReference type="PANTHER" id="PTHR11878:SF65">
    <property type="entry name" value="NA_CA-EXCHANGE PROTEIN, ISOFORM G"/>
    <property type="match status" value="1"/>
</dbReference>
<dbReference type="InterPro" id="IPR051171">
    <property type="entry name" value="CaCA"/>
</dbReference>
<dbReference type="InterPro" id="IPR003644">
    <property type="entry name" value="Calx_beta"/>
</dbReference>
<feature type="domain" description="Calx-beta" evidence="6">
    <location>
        <begin position="807"/>
        <end position="904"/>
    </location>
</feature>
<feature type="domain" description="Calx-beta" evidence="6">
    <location>
        <begin position="570"/>
        <end position="682"/>
    </location>
</feature>
<evidence type="ECO:0000256" key="4">
    <source>
        <dbReference type="ARBA" id="ARBA00023065"/>
    </source>
</evidence>
<dbReference type="InterPro" id="IPR036439">
    <property type="entry name" value="Dockerin_dom_sf"/>
</dbReference>
<dbReference type="Gene3D" id="1.10.1330.10">
    <property type="entry name" value="Dockerin domain"/>
    <property type="match status" value="1"/>
</dbReference>
<evidence type="ECO:0000313" key="7">
    <source>
        <dbReference type="EMBL" id="QEG17461.1"/>
    </source>
</evidence>
<dbReference type="Gene3D" id="2.130.10.130">
    <property type="entry name" value="Integrin alpha, N-terminal"/>
    <property type="match status" value="1"/>
</dbReference>
<keyword evidence="8" id="KW-1185">Reference proteome</keyword>
<feature type="domain" description="Calx-beta" evidence="6">
    <location>
        <begin position="1368"/>
        <end position="1464"/>
    </location>
</feature>
<dbReference type="PROSITE" id="PS00018">
    <property type="entry name" value="EF_HAND_1"/>
    <property type="match status" value="1"/>
</dbReference>
<sequence>MLLTHWLRSISSFLRPSHHPLHKRRVRSRYGKPAILNHQRRPVTVEELEDRTLLTSMISVDDVSEWEGDSWNIKTNFIFTVTRTGMTPGDLNQELIIDFITQDSTATLYGDDYISKSGSILFSADAMSTSQSKTIMIQVVQDGEVETDEYFEVSLSTNNGNVIFDKNIGRGTILDDDIMVLDQADRIAPPESATIGDHFGNAIAIDGDFMVVGAIESDLIATDAGAVYVYFRNRQNTPDNDFDDIWEYQTTLTAFDAAENDQFGCSVAIDGDTIVIGAYQDNGREYRSGTAYVYRWDGNDWNFEDKLIASDGRFNDKFGGDVTIENDVIVVGAAEKNPTIPNAPYYIADAGVAYVFTRTGSEWSETQIITAPNMDTSDEFGWSVELENDTLFISGLKSDFQGSTVDQGAVFVYRNINGVWTLQQTLGVPDGETDDLFGFDLDVDGDILGVISGSRDAGQRKAYVFEYVDGTWQYSYNLGTPGIGNNPSANSISVSGNSIAIGSILSDGYRNETGIVNIYHRKPGGNYWSFSESIFADYGYTDDYFGYAVVYTDSQLIIGTPQAPDSTRNAGQLYIFEPHRSEVSFELSFQGTRENVSGQTAVRLYVTRSSDRGVGALNSDVTVYYHTVDGTATAADGDYQEQSGSITFTGDPHAGSQLEYITIYVNDDDKLEGYEEFYVQLTDDTGDFRFYFDRAEILIFDNDFAKVSVENVTVDEDAGMALVNVTLDNSVDTNVSVDFSTADISALESSDYTPTSGTLVFEPGVLTKTVAIPLVNTNEIEGDETFALTLSNLQVSGADVQIGTSTGIITIKDDDESNLFVEDLTVDEDTGTASVVVTLDHPVSLPVTVDYATADASATASNDYLSTSGTLSFAAGEQSKTIQIPIVDDTNLVELTESFLVLFGNLKSGGLNVSLNTSQIEVTILDDDQARLSISDLTVNENAGTATVQVSLDRMVDTTISIDYATVDQTATSSDDYLVQAGTITFNPGEHVQTIVIPITDSDVVETDEKFLINLTNLNTNGADVVVFDDQAEVTISDDDQLQGSITNVTVDESAEYATISVSLEYAVGFPVTIYFESENVTAVSDPDYISQSGSLTFNPGDLTKSISIAILNDNLVESDETFFVKLTSIESNGSNIIFEIDRAEITIQDDDQAQISIDDLTVDEDAGSATITVSLVQPVDTAITVDYTTLDQSANSVVDYISQSGTLTFSAGEQSKTITIPLVDSDLLELTESFLVQLNNIQAAARNVIFANDHAEVTILDDDQASISISDISVNEDAGTAVLTVVLSNPADAAFSVDFSTADNSAVDQQDYTAVSGTLIFNAGEQSKTITIPIINSDLVESDETFLVNRSNIQSGSYDIVFADNQAEVTIIDDDQAQVTINDISVNEAAGTATLTVSLDHAVDQSVSLDFQTSEVTATSPEDFVTQMGTLTFAPSEVEKLITISIIDSDLVETDERLLVNLSNLQAGTAAVSFADTHGVITILDDDQSNLRISDLTIQEDSGTGYVTVSLDKPLLTPVSIDFSTVGQSATQSVDFEQSTGTLTFAPGELTKVIPIVITNDNYTETTETLLINLFNLQTASPDVILADSQSVLTIENDDFAKVSINNITVNEASGSALIQVTLDHPVASTITLDYTTADDSALNASDYFGKSGTLTFLAGQQTKYVSIPILNDNLVEGDESFLFNLTNLQANGYDVEFLSEQALITIQDNDQASISISDISVDENAGTALLTVELSKPVETAFTVNYATTEQSALGTLDFITTSGTLTFDSGEQSKTIAVSLVNTDLVESDETFLINLFDIQANEADITLANDQAVVRIQDDDQAQISIDDITVVENAGTAVITVSLDASVDTAVSIDFSTSDQTAYHPDDYLAVSGTLTFNPGDLSQTITIAIVNSDNFEINETFQIDLENIQTTARDVTIADDQAVITIQDKVITAGEIHFRVVNQPTSTSLTGEADTLPENESIISEWSTYWVEIWVELTSQIEHGVYSVSADFNYNTAYTSAAEIEFGEGFTQNQAGSINDLTGSVTGIYAETTINHLGADSPVLFARVRFSPGSEDQVSLETEPNSIGPYNLNFEITNSHVELGGNTPVTVNVDLSPGASIYANPFDLNDDDIINYRDLILFVGLYNTVPSESDSSFAWFSDFNQDDRINYRDLISLVGNYNKGKQDQTEVIYPQTYPNAWSDLLLVDTLSTPPVTADSVSQSDVVSTFDTVINQTMNSPVLSIEQQKSLKHIDIQVIDLGGDILGTAAGSTIYIDVDAAGYGWFIDSTPTGNSEYTWSSELTLIALPDSDAAGGIDLWTVIQHELGHLLDYEHSETGLMQETLAPGIRKLPEWELNYEYENPMEPEAVDPFFLNMLDETNLLPF</sequence>
<feature type="domain" description="Calx-beta" evidence="6">
    <location>
        <begin position="695"/>
        <end position="791"/>
    </location>
</feature>
<reference evidence="7 8" key="1">
    <citation type="submission" date="2019-08" db="EMBL/GenBank/DDBJ databases">
        <title>Deep-cultivation of Planctomycetes and their phenomic and genomic characterization uncovers novel biology.</title>
        <authorList>
            <person name="Wiegand S."/>
            <person name="Jogler M."/>
            <person name="Boedeker C."/>
            <person name="Pinto D."/>
            <person name="Vollmers J."/>
            <person name="Rivas-Marin E."/>
            <person name="Kohn T."/>
            <person name="Peeters S.H."/>
            <person name="Heuer A."/>
            <person name="Rast P."/>
            <person name="Oberbeckmann S."/>
            <person name="Bunk B."/>
            <person name="Jeske O."/>
            <person name="Meyerdierks A."/>
            <person name="Storesund J.E."/>
            <person name="Kallscheuer N."/>
            <person name="Luecker S."/>
            <person name="Lage O.M."/>
            <person name="Pohl T."/>
            <person name="Merkel B.J."/>
            <person name="Hornburger P."/>
            <person name="Mueller R.-W."/>
            <person name="Bruemmer F."/>
            <person name="Labrenz M."/>
            <person name="Spormann A.M."/>
            <person name="Op den Camp H."/>
            <person name="Overmann J."/>
            <person name="Amann R."/>
            <person name="Jetten M.S.M."/>
            <person name="Mascher T."/>
            <person name="Medema M.H."/>
            <person name="Devos D.P."/>
            <person name="Kaster A.-K."/>
            <person name="Ovreas L."/>
            <person name="Rohde M."/>
            <person name="Galperin M.Y."/>
            <person name="Jogler C."/>
        </authorList>
    </citation>
    <scope>NUCLEOTIDE SEQUENCE [LARGE SCALE GENOMIC DNA]</scope>
    <source>
        <strain evidence="7 8">DSM 8797</strain>
    </source>
</reference>
<evidence type="ECO:0000313" key="8">
    <source>
        <dbReference type="Proteomes" id="UP000322887"/>
    </source>
</evidence>
<dbReference type="Gene3D" id="2.60.40.2030">
    <property type="match status" value="13"/>
</dbReference>
<dbReference type="InterPro" id="IPR018247">
    <property type="entry name" value="EF_Hand_1_Ca_BS"/>
</dbReference>
<feature type="domain" description="Calx-beta" evidence="6">
    <location>
        <begin position="1592"/>
        <end position="1688"/>
    </location>
</feature>
<evidence type="ECO:0000256" key="5">
    <source>
        <dbReference type="ARBA" id="ARBA00023180"/>
    </source>
</evidence>
<keyword evidence="1" id="KW-0732">Signal</keyword>
<keyword evidence="2" id="KW-0677">Repeat</keyword>
<keyword evidence="4" id="KW-0406">Ion transport</keyword>
<feature type="domain" description="Calx-beta" evidence="6">
    <location>
        <begin position="1816"/>
        <end position="1912"/>
    </location>
</feature>
<dbReference type="PANTHER" id="PTHR11878">
    <property type="entry name" value="SODIUM/CALCIUM EXCHANGER"/>
    <property type="match status" value="1"/>
</dbReference>
<feature type="domain" description="Calx-beta" evidence="6">
    <location>
        <begin position="1256"/>
        <end position="1352"/>
    </location>
</feature>
<accession>A0ABX5YNX8</accession>
<dbReference type="RefSeq" id="WP_149302965.1">
    <property type="nucleotide sequence ID" value="NZ_CP042910.1"/>
</dbReference>
<name>A0ABX5YNX8_9PLAN</name>
<evidence type="ECO:0000256" key="2">
    <source>
        <dbReference type="ARBA" id="ARBA00022737"/>
    </source>
</evidence>
<feature type="domain" description="Calx-beta" evidence="6">
    <location>
        <begin position="1480"/>
        <end position="1576"/>
    </location>
</feature>
<dbReference type="InterPro" id="IPR038081">
    <property type="entry name" value="CalX-like_sf"/>
</dbReference>